<dbReference type="PANTHER" id="PTHR23349">
    <property type="entry name" value="BASIC HELIX-LOOP-HELIX TRANSCRIPTION FACTOR, TWIST"/>
    <property type="match status" value="1"/>
</dbReference>
<reference evidence="7" key="1">
    <citation type="submission" date="2022-03" db="EMBL/GenBank/DDBJ databases">
        <authorList>
            <person name="Martin C."/>
        </authorList>
    </citation>
    <scope>NUCLEOTIDE SEQUENCE</scope>
</reference>
<dbReference type="PANTHER" id="PTHR23349:SF63">
    <property type="entry name" value="FER3-LIKE PROTEIN"/>
    <property type="match status" value="1"/>
</dbReference>
<dbReference type="FunFam" id="4.10.280.10:FF:000035">
    <property type="entry name" value="Pancreas-specific transcription factor 1a"/>
    <property type="match status" value="1"/>
</dbReference>
<dbReference type="EMBL" id="CAIIXF020000007">
    <property type="protein sequence ID" value="CAH1789391.1"/>
    <property type="molecule type" value="Genomic_DNA"/>
</dbReference>
<dbReference type="Pfam" id="PF00010">
    <property type="entry name" value="HLH"/>
    <property type="match status" value="1"/>
</dbReference>
<dbReference type="PROSITE" id="PS50888">
    <property type="entry name" value="BHLH"/>
    <property type="match status" value="1"/>
</dbReference>
<feature type="domain" description="BHLH" evidence="6">
    <location>
        <begin position="145"/>
        <end position="197"/>
    </location>
</feature>
<gene>
    <name evidence="7" type="ORF">OFUS_LOCUS14761</name>
</gene>
<proteinExistence type="predicted"/>
<keyword evidence="8" id="KW-1185">Reference proteome</keyword>
<dbReference type="InterPro" id="IPR011598">
    <property type="entry name" value="bHLH_dom"/>
</dbReference>
<dbReference type="InterPro" id="IPR036638">
    <property type="entry name" value="HLH_DNA-bd_sf"/>
</dbReference>
<feature type="region of interest" description="Disordered" evidence="5">
    <location>
        <begin position="231"/>
        <end position="252"/>
    </location>
</feature>
<dbReference type="GO" id="GO:0046983">
    <property type="term" value="F:protein dimerization activity"/>
    <property type="evidence" value="ECO:0007669"/>
    <property type="project" value="InterPro"/>
</dbReference>
<evidence type="ECO:0000259" key="6">
    <source>
        <dbReference type="PROSITE" id="PS50888"/>
    </source>
</evidence>
<dbReference type="OrthoDB" id="10048995at2759"/>
<dbReference type="InterPro" id="IPR050283">
    <property type="entry name" value="E-box_TF_Regulators"/>
</dbReference>
<dbReference type="GO" id="GO:0000981">
    <property type="term" value="F:DNA-binding transcription factor activity, RNA polymerase II-specific"/>
    <property type="evidence" value="ECO:0007669"/>
    <property type="project" value="TreeGrafter"/>
</dbReference>
<evidence type="ECO:0000256" key="1">
    <source>
        <dbReference type="ARBA" id="ARBA00023015"/>
    </source>
</evidence>
<protein>
    <recommendedName>
        <fullName evidence="6">BHLH domain-containing protein</fullName>
    </recommendedName>
</protein>
<keyword evidence="4" id="KW-0539">Nucleus</keyword>
<name>A0A8S4P8L2_OWEFU</name>
<evidence type="ECO:0000256" key="4">
    <source>
        <dbReference type="ARBA" id="ARBA00023242"/>
    </source>
</evidence>
<evidence type="ECO:0000256" key="5">
    <source>
        <dbReference type="SAM" id="MobiDB-lite"/>
    </source>
</evidence>
<evidence type="ECO:0000256" key="2">
    <source>
        <dbReference type="ARBA" id="ARBA00023125"/>
    </source>
</evidence>
<evidence type="ECO:0000313" key="8">
    <source>
        <dbReference type="Proteomes" id="UP000749559"/>
    </source>
</evidence>
<dbReference type="AlphaFoldDB" id="A0A8S4P8L2"/>
<dbReference type="GO" id="GO:0032502">
    <property type="term" value="P:developmental process"/>
    <property type="evidence" value="ECO:0007669"/>
    <property type="project" value="TreeGrafter"/>
</dbReference>
<dbReference type="SUPFAM" id="SSF47459">
    <property type="entry name" value="HLH, helix-loop-helix DNA-binding domain"/>
    <property type="match status" value="1"/>
</dbReference>
<evidence type="ECO:0000313" key="7">
    <source>
        <dbReference type="EMBL" id="CAH1789391.1"/>
    </source>
</evidence>
<dbReference type="GO" id="GO:0000977">
    <property type="term" value="F:RNA polymerase II transcription regulatory region sequence-specific DNA binding"/>
    <property type="evidence" value="ECO:0007669"/>
    <property type="project" value="TreeGrafter"/>
</dbReference>
<comment type="caution">
    <text evidence="7">The sequence shown here is derived from an EMBL/GenBank/DDBJ whole genome shotgun (WGS) entry which is preliminary data.</text>
</comment>
<dbReference type="Proteomes" id="UP000749559">
    <property type="component" value="Unassembled WGS sequence"/>
</dbReference>
<accession>A0A8S4P8L2</accession>
<dbReference type="Gene3D" id="4.10.280.10">
    <property type="entry name" value="Helix-loop-helix DNA-binding domain"/>
    <property type="match status" value="1"/>
</dbReference>
<keyword evidence="1" id="KW-0805">Transcription regulation</keyword>
<dbReference type="CDD" id="cd11415">
    <property type="entry name" value="bHLH_TS_FERD3L_NATO3"/>
    <property type="match status" value="1"/>
</dbReference>
<sequence>MTASVINQNQEELYLPSAENKAYNQNSEAMHVRNTSVNSVAGYSSYYDMNSYHNGGYSHEHHQESNGTYDNTMTSPPGAENIAPVYNSGYPSPENLQNTAYWGHSQSYGYPNPFMPLATYTNTSDDRIKYGPNGKPKRRRVATIAQRRAANIRERRRMFNLNEAFDVLRKQVPTFAYEKRLSRIETLRLAITYISFMAQIVDGKEPSDIKLHSKGLGWNSLKKIADDANEASLNSSMEGDDEDENSVNENKI</sequence>
<keyword evidence="2" id="KW-0238">DNA-binding</keyword>
<organism evidence="7 8">
    <name type="scientific">Owenia fusiformis</name>
    <name type="common">Polychaete worm</name>
    <dbReference type="NCBI Taxonomy" id="6347"/>
    <lineage>
        <taxon>Eukaryota</taxon>
        <taxon>Metazoa</taxon>
        <taxon>Spiralia</taxon>
        <taxon>Lophotrochozoa</taxon>
        <taxon>Annelida</taxon>
        <taxon>Polychaeta</taxon>
        <taxon>Sedentaria</taxon>
        <taxon>Canalipalpata</taxon>
        <taxon>Sabellida</taxon>
        <taxon>Oweniida</taxon>
        <taxon>Oweniidae</taxon>
        <taxon>Owenia</taxon>
    </lineage>
</organism>
<evidence type="ECO:0000256" key="3">
    <source>
        <dbReference type="ARBA" id="ARBA00023163"/>
    </source>
</evidence>
<keyword evidence="3" id="KW-0804">Transcription</keyword>
<dbReference type="SMART" id="SM00353">
    <property type="entry name" value="HLH"/>
    <property type="match status" value="1"/>
</dbReference>